<protein>
    <submittedName>
        <fullName evidence="2">Uncharacterized protein</fullName>
    </submittedName>
</protein>
<sequence>MGLIERIRNLIQGDLTSLFTDPSAGLWKAFLYLSFLAFVVLLFTAQLLPDWSFPFRRFAPESPAPTVPGPVHNI</sequence>
<dbReference type="RefSeq" id="WP_002772157.1">
    <property type="nucleotide sequence ID" value="NZ_JH597773.1"/>
</dbReference>
<proteinExistence type="predicted"/>
<name>H2CDK8_9LEPT</name>
<gene>
    <name evidence="2" type="ORF">Lepil_1858</name>
</gene>
<keyword evidence="1" id="KW-1133">Transmembrane helix</keyword>
<keyword evidence="3" id="KW-1185">Reference proteome</keyword>
<evidence type="ECO:0000313" key="2">
    <source>
        <dbReference type="EMBL" id="EHQ06541.1"/>
    </source>
</evidence>
<dbReference type="Proteomes" id="UP000005737">
    <property type="component" value="Unassembled WGS sequence"/>
</dbReference>
<evidence type="ECO:0000313" key="3">
    <source>
        <dbReference type="Proteomes" id="UP000005737"/>
    </source>
</evidence>
<keyword evidence="1" id="KW-0472">Membrane</keyword>
<evidence type="ECO:0000256" key="1">
    <source>
        <dbReference type="SAM" id="Phobius"/>
    </source>
</evidence>
<feature type="transmembrane region" description="Helical" evidence="1">
    <location>
        <begin position="29"/>
        <end position="48"/>
    </location>
</feature>
<dbReference type="AlphaFoldDB" id="H2CDK8"/>
<accession>H2CDK8</accession>
<organism evidence="2 3">
    <name type="scientific">Leptonema illini DSM 21528</name>
    <dbReference type="NCBI Taxonomy" id="929563"/>
    <lineage>
        <taxon>Bacteria</taxon>
        <taxon>Pseudomonadati</taxon>
        <taxon>Spirochaetota</taxon>
        <taxon>Spirochaetia</taxon>
        <taxon>Leptospirales</taxon>
        <taxon>Leptospiraceae</taxon>
        <taxon>Leptonema</taxon>
    </lineage>
</organism>
<dbReference type="STRING" id="183.GCA_002009735_03192"/>
<dbReference type="HOGENOM" id="CLU_2683374_0_0_12"/>
<reference evidence="2 3" key="1">
    <citation type="submission" date="2011-10" db="EMBL/GenBank/DDBJ databases">
        <title>The Improved High-Quality Draft genome of Leptonema illini DSM 21528.</title>
        <authorList>
            <consortium name="US DOE Joint Genome Institute (JGI-PGF)"/>
            <person name="Lucas S."/>
            <person name="Copeland A."/>
            <person name="Lapidus A."/>
            <person name="Glavina del Rio T."/>
            <person name="Dalin E."/>
            <person name="Tice H."/>
            <person name="Bruce D."/>
            <person name="Goodwin L."/>
            <person name="Pitluck S."/>
            <person name="Peters L."/>
            <person name="Mikhailova N."/>
            <person name="Held B."/>
            <person name="Kyrpides N."/>
            <person name="Mavromatis K."/>
            <person name="Ivanova N."/>
            <person name="Markowitz V."/>
            <person name="Cheng J.-F."/>
            <person name="Hugenholtz P."/>
            <person name="Woyke T."/>
            <person name="Wu D."/>
            <person name="Gronow S."/>
            <person name="Wellnitz S."/>
            <person name="Brambilla E.-M."/>
            <person name="Klenk H.-P."/>
            <person name="Eisen J.A."/>
        </authorList>
    </citation>
    <scope>NUCLEOTIDE SEQUENCE [LARGE SCALE GENOMIC DNA]</scope>
    <source>
        <strain evidence="2 3">DSM 21528</strain>
    </source>
</reference>
<dbReference type="EMBL" id="JH597773">
    <property type="protein sequence ID" value="EHQ06541.1"/>
    <property type="molecule type" value="Genomic_DNA"/>
</dbReference>
<keyword evidence="1" id="KW-0812">Transmembrane</keyword>